<gene>
    <name evidence="3" type="ORF">GCM10011396_33660</name>
</gene>
<name>A0A916UQM4_9BURK</name>
<reference evidence="3" key="2">
    <citation type="submission" date="2020-09" db="EMBL/GenBank/DDBJ databases">
        <authorList>
            <person name="Sun Q."/>
            <person name="Zhou Y."/>
        </authorList>
    </citation>
    <scope>NUCLEOTIDE SEQUENCE</scope>
    <source>
        <strain evidence="3">CGMCC 1.10998</strain>
    </source>
</reference>
<keyword evidence="1" id="KW-1133">Transmembrane helix</keyword>
<dbReference type="Proteomes" id="UP000637423">
    <property type="component" value="Unassembled WGS sequence"/>
</dbReference>
<feature type="transmembrane region" description="Helical" evidence="1">
    <location>
        <begin position="50"/>
        <end position="70"/>
    </location>
</feature>
<evidence type="ECO:0000256" key="1">
    <source>
        <dbReference type="SAM" id="Phobius"/>
    </source>
</evidence>
<organism evidence="3 4">
    <name type="scientific">Undibacterium terreum</name>
    <dbReference type="NCBI Taxonomy" id="1224302"/>
    <lineage>
        <taxon>Bacteria</taxon>
        <taxon>Pseudomonadati</taxon>
        <taxon>Pseudomonadota</taxon>
        <taxon>Betaproteobacteria</taxon>
        <taxon>Burkholderiales</taxon>
        <taxon>Oxalobacteraceae</taxon>
        <taxon>Undibacterium</taxon>
    </lineage>
</organism>
<comment type="caution">
    <text evidence="3">The sequence shown here is derived from an EMBL/GenBank/DDBJ whole genome shotgun (WGS) entry which is preliminary data.</text>
</comment>
<reference evidence="3" key="1">
    <citation type="journal article" date="2014" name="Int. J. Syst. Evol. Microbiol.">
        <title>Complete genome sequence of Corynebacterium casei LMG S-19264T (=DSM 44701T), isolated from a smear-ripened cheese.</title>
        <authorList>
            <consortium name="US DOE Joint Genome Institute (JGI-PGF)"/>
            <person name="Walter F."/>
            <person name="Albersmeier A."/>
            <person name="Kalinowski J."/>
            <person name="Ruckert C."/>
        </authorList>
    </citation>
    <scope>NUCLEOTIDE SEQUENCE</scope>
    <source>
        <strain evidence="3">CGMCC 1.10998</strain>
    </source>
</reference>
<feature type="domain" description="Thoeris protein ThsB TIR-like" evidence="2">
    <location>
        <begin position="82"/>
        <end position="169"/>
    </location>
</feature>
<dbReference type="Pfam" id="PF08937">
    <property type="entry name" value="ThsB_TIR"/>
    <property type="match status" value="1"/>
</dbReference>
<evidence type="ECO:0000313" key="4">
    <source>
        <dbReference type="Proteomes" id="UP000637423"/>
    </source>
</evidence>
<keyword evidence="4" id="KW-1185">Reference proteome</keyword>
<dbReference type="InterPro" id="IPR015032">
    <property type="entry name" value="ThsB__TIR-like_domain"/>
</dbReference>
<evidence type="ECO:0000313" key="3">
    <source>
        <dbReference type="EMBL" id="GGC83522.1"/>
    </source>
</evidence>
<keyword evidence="1" id="KW-0812">Transmembrane</keyword>
<sequence length="199" mass="21420">MGRCNGKTKVGRQCLNSATSGKEFCAVHKGQISSAEAMAFGAGALIGNSLMPGIGGMVFGGMAGSLARGFMKGNRMVKKSVFVSFDFDNDRALKEFILGQAKKEDSPFQITDYSLKEAAPEKDWESKANAAIGRSEIVLVMVGPKTYKAHGVLKEVAMARKAGVKIVQIIGYKNGEYTAVPDAGRLYAWNWDNLKKLLS</sequence>
<dbReference type="EMBL" id="BMED01000003">
    <property type="protein sequence ID" value="GGC83522.1"/>
    <property type="molecule type" value="Genomic_DNA"/>
</dbReference>
<protein>
    <recommendedName>
        <fullName evidence="2">Thoeris protein ThsB TIR-like domain-containing protein</fullName>
    </recommendedName>
</protein>
<dbReference type="AlphaFoldDB" id="A0A916UQM4"/>
<proteinExistence type="predicted"/>
<keyword evidence="1" id="KW-0472">Membrane</keyword>
<evidence type="ECO:0000259" key="2">
    <source>
        <dbReference type="Pfam" id="PF08937"/>
    </source>
</evidence>
<accession>A0A916UQM4</accession>